<accession>A0A2K1R9X8</accession>
<dbReference type="InParanoid" id="A0A2K1R9X8"/>
<evidence type="ECO:0000313" key="1">
    <source>
        <dbReference type="EMBL" id="PNS24085.1"/>
    </source>
</evidence>
<name>A0A2K1R9X8_POPTR</name>
<proteinExistence type="predicted"/>
<dbReference type="EMBL" id="KZ623343">
    <property type="protein sequence ID" value="PNS24085.1"/>
    <property type="molecule type" value="Genomic_DNA"/>
</dbReference>
<reference evidence="1" key="1">
    <citation type="journal article" date="2006" name="Science">
        <title>The genome of black cottonwood, Populus trichocarpa (Torr. &amp; Gray).</title>
        <authorList>
            <person name="Tuskan G.A."/>
            <person name="Difazio S."/>
            <person name="Jansson S."/>
            <person name="Bohlmann J."/>
            <person name="Grigoriev I."/>
            <person name="Hellsten U."/>
            <person name="Putnam N."/>
            <person name="Ralph S."/>
            <person name="Rombauts S."/>
            <person name="Salamov A."/>
            <person name="Schein J."/>
            <person name="Sterck L."/>
            <person name="Aerts A."/>
            <person name="Bhalerao R.R."/>
            <person name="Bhalerao R.P."/>
            <person name="Blaudez D."/>
            <person name="Boerjan W."/>
            <person name="Brun A."/>
            <person name="Brunner A."/>
            <person name="Busov V."/>
            <person name="Campbell M."/>
            <person name="Carlson J."/>
            <person name="Chalot M."/>
            <person name="Chapman J."/>
            <person name="Chen G.L."/>
            <person name="Cooper D."/>
            <person name="Coutinho P.M."/>
            <person name="Couturier J."/>
            <person name="Covert S."/>
            <person name="Cronk Q."/>
            <person name="Cunningham R."/>
            <person name="Davis J."/>
            <person name="Degroeve S."/>
            <person name="Dejardin A."/>
            <person name="Depamphilis C."/>
            <person name="Detter J."/>
            <person name="Dirks B."/>
            <person name="Dubchak I."/>
            <person name="Duplessis S."/>
            <person name="Ehlting J."/>
            <person name="Ellis B."/>
            <person name="Gendler K."/>
            <person name="Goodstein D."/>
            <person name="Gribskov M."/>
            <person name="Grimwood J."/>
            <person name="Groover A."/>
            <person name="Gunter L."/>
            <person name="Hamberger B."/>
            <person name="Heinze B."/>
            <person name="Helariutta Y."/>
            <person name="Henrissat B."/>
            <person name="Holligan D."/>
            <person name="Holt R."/>
            <person name="Huang W."/>
            <person name="Islam-Faridi N."/>
            <person name="Jones S."/>
            <person name="Jones-Rhoades M."/>
            <person name="Jorgensen R."/>
            <person name="Joshi C."/>
            <person name="Kangasjarvi J."/>
            <person name="Karlsson J."/>
            <person name="Kelleher C."/>
            <person name="Kirkpatrick R."/>
            <person name="Kirst M."/>
            <person name="Kohler A."/>
            <person name="Kalluri U."/>
            <person name="Larimer F."/>
            <person name="Leebens-Mack J."/>
            <person name="Leple J.C."/>
            <person name="Locascio P."/>
            <person name="Lou Y."/>
            <person name="Lucas S."/>
            <person name="Martin F."/>
            <person name="Montanini B."/>
            <person name="Napoli C."/>
            <person name="Nelson D.R."/>
            <person name="Nelson C."/>
            <person name="Nieminen K."/>
            <person name="Nilsson O."/>
            <person name="Pereda V."/>
            <person name="Peter G."/>
            <person name="Philippe R."/>
            <person name="Pilate G."/>
            <person name="Poliakov A."/>
            <person name="Razumovskaya J."/>
            <person name="Richardson P."/>
            <person name="Rinaldi C."/>
            <person name="Ritland K."/>
            <person name="Rouze P."/>
            <person name="Ryaboy D."/>
            <person name="Schmutz J."/>
            <person name="Schrader J."/>
            <person name="Segerman B."/>
            <person name="Shin H."/>
            <person name="Siddiqui A."/>
            <person name="Sterky F."/>
            <person name="Terry A."/>
            <person name="Tsai C.J."/>
            <person name="Uberbacher E."/>
            <person name="Unneberg P."/>
            <person name="Vahala J."/>
            <person name="Wall K."/>
            <person name="Wessler S."/>
            <person name="Yang G."/>
            <person name="Yin T."/>
            <person name="Douglas C."/>
            <person name="Marra M."/>
            <person name="Sandberg G."/>
            <person name="Van de Peer Y."/>
            <person name="Rokhsar D."/>
        </authorList>
    </citation>
    <scope>NUCLEOTIDE SEQUENCE [LARGE SCALE GENOMIC DNA]</scope>
    <source>
        <strain evidence="1">Nisqually-1</strain>
    </source>
</reference>
<dbReference type="AlphaFoldDB" id="A0A2K1R9X8"/>
<gene>
    <name evidence="1" type="ORF">POPTR_T013700</name>
</gene>
<protein>
    <submittedName>
        <fullName evidence="1">Uncharacterized protein</fullName>
    </submittedName>
</protein>
<sequence length="133" mass="14845">MDDDSEADACTEANMSAISSVSANNAPDNSLYSIGNRIFDVYIQAIRNHSLQNPSQKWNCNSMESLVSASRFSAPFYNGIFYGLKKFNCYGCKSMKKLFPLVLLPNLVKLEEIEFCNCAKMEEIIGVTNAYIT</sequence>
<reference evidence="1" key="2">
    <citation type="submission" date="2017-07" db="EMBL/GenBank/DDBJ databases">
        <title>WGS assembly of Populus trichocarpa.</title>
        <authorList>
            <person name="Tuskan G."/>
            <person name="Difazio S."/>
            <person name="Jansson S."/>
            <person name="Bohlmann J."/>
            <person name="Grigoriev I."/>
            <person name="Hellsten U."/>
            <person name="Putnam N."/>
            <person name="Ralph S."/>
            <person name="Rombauts S."/>
            <person name="Salamov A."/>
            <person name="Schein J."/>
            <person name="Sterck L."/>
            <person name="Aerts A."/>
            <person name="Bhalerao R."/>
            <person name="Bhalerao R."/>
            <person name="Blaudez D."/>
            <person name="Boerjan W."/>
            <person name="Brun A."/>
            <person name="Brunner A."/>
            <person name="Busov V."/>
            <person name="Campbell M."/>
            <person name="Carlson J."/>
            <person name="Chalot M."/>
            <person name="Chapman J."/>
            <person name="Chen G."/>
            <person name="Cooper D."/>
            <person name="Coutinho P."/>
            <person name="Couturier J."/>
            <person name="Covert S."/>
            <person name="Cronk Q."/>
            <person name="Cunningham R."/>
            <person name="Davis J."/>
            <person name="Degroeve S."/>
            <person name="Dejardin A."/>
            <person name="Depamphilis C."/>
            <person name="Detter J."/>
            <person name="Dirks B."/>
            <person name="Dubchak I."/>
            <person name="Duplessis S."/>
            <person name="Ehlting J."/>
            <person name="Ellis B."/>
            <person name="Gendler K."/>
            <person name="Goodstein D."/>
            <person name="Gribskov M."/>
            <person name="Grimwood J."/>
            <person name="Groover A."/>
            <person name="Gunter L."/>
            <person name="Hamberger B."/>
            <person name="Heinze B."/>
            <person name="Helariutta Y."/>
            <person name="Henrissat B."/>
            <person name="Holligan D."/>
            <person name="Holt R."/>
            <person name="Huang W."/>
            <person name="Islam-Faridi N."/>
            <person name="Jones S."/>
            <person name="Jones-Rhoades M."/>
            <person name="Jorgensen R."/>
            <person name="Joshi C."/>
            <person name="Kangasjarvi J."/>
            <person name="Karlsson J."/>
            <person name="Kelleher C."/>
            <person name="Kirkpatrick R."/>
            <person name="Kirst M."/>
            <person name="Kohler A."/>
            <person name="Kalluri U."/>
            <person name="Larimer F."/>
            <person name="Leebens-Mack J."/>
            <person name="Leple J."/>
            <person name="Locascio P."/>
            <person name="Lou Y."/>
            <person name="Lucas S."/>
            <person name="Martin F."/>
            <person name="Montanini B."/>
            <person name="Napoli C."/>
            <person name="Nelson D."/>
            <person name="Nelson C."/>
            <person name="Nieminen K."/>
            <person name="Nilsson O."/>
            <person name="Pereda V."/>
            <person name="Peter G."/>
            <person name="Philippe R."/>
            <person name="Pilate G."/>
            <person name="Poliakov A."/>
            <person name="Razumovskaya J."/>
            <person name="Richardson P."/>
            <person name="Rinaldi C."/>
            <person name="Ritland K."/>
            <person name="Rouze P."/>
            <person name="Ryaboy D."/>
            <person name="Schmutz J."/>
            <person name="Schrader J."/>
            <person name="Segerman B."/>
            <person name="Shin H."/>
            <person name="Siddiqui A."/>
            <person name="Sterky F."/>
            <person name="Terry A."/>
            <person name="Tsai C."/>
            <person name="Uberbacher E."/>
            <person name="Unneberg P."/>
            <person name="Vahala J."/>
            <person name="Wall K."/>
            <person name="Wessler S."/>
            <person name="Yang G."/>
            <person name="Yin T."/>
            <person name="Douglas C."/>
            <person name="Marra M."/>
            <person name="Sandberg G."/>
            <person name="Van De Peer Y."/>
            <person name="Rokhsar D."/>
        </authorList>
    </citation>
    <scope>NUCLEOTIDE SEQUENCE</scope>
    <source>
        <strain evidence="1">Nisqually-1</strain>
    </source>
</reference>
<organism evidence="1">
    <name type="scientific">Populus trichocarpa</name>
    <name type="common">Western balsam poplar</name>
    <name type="synonym">Populus balsamifera subsp. trichocarpa</name>
    <dbReference type="NCBI Taxonomy" id="3694"/>
    <lineage>
        <taxon>Eukaryota</taxon>
        <taxon>Viridiplantae</taxon>
        <taxon>Streptophyta</taxon>
        <taxon>Embryophyta</taxon>
        <taxon>Tracheophyta</taxon>
        <taxon>Spermatophyta</taxon>
        <taxon>Magnoliopsida</taxon>
        <taxon>eudicotyledons</taxon>
        <taxon>Gunneridae</taxon>
        <taxon>Pentapetalae</taxon>
        <taxon>rosids</taxon>
        <taxon>fabids</taxon>
        <taxon>Malpighiales</taxon>
        <taxon>Salicaceae</taxon>
        <taxon>Saliceae</taxon>
        <taxon>Populus</taxon>
    </lineage>
</organism>